<dbReference type="EMBL" id="JAZHOU010000001">
    <property type="protein sequence ID" value="MEF3077771.1"/>
    <property type="molecule type" value="Genomic_DNA"/>
</dbReference>
<comment type="caution">
    <text evidence="1">The sequence shown here is derived from an EMBL/GenBank/DDBJ whole genome shotgun (WGS) entry which is preliminary data.</text>
</comment>
<proteinExistence type="predicted"/>
<keyword evidence="2" id="KW-1185">Reference proteome</keyword>
<dbReference type="Proteomes" id="UP001356704">
    <property type="component" value="Unassembled WGS sequence"/>
</dbReference>
<reference evidence="1 2" key="1">
    <citation type="submission" date="2024-02" db="EMBL/GenBank/DDBJ databases">
        <title>Winogradskyella poriferorum JCM 12885.</title>
        <authorList>
            <person name="Zhang D.-F."/>
            <person name="Fu Z.-Y."/>
        </authorList>
    </citation>
    <scope>NUCLEOTIDE SEQUENCE [LARGE SCALE GENOMIC DNA]</scope>
    <source>
        <strain evidence="1 2">JCM 12885</strain>
    </source>
</reference>
<dbReference type="SUPFAM" id="SSF63829">
    <property type="entry name" value="Calcium-dependent phosphotriesterase"/>
    <property type="match status" value="1"/>
</dbReference>
<evidence type="ECO:0008006" key="3">
    <source>
        <dbReference type="Google" id="ProtNLM"/>
    </source>
</evidence>
<dbReference type="PROSITE" id="PS51257">
    <property type="entry name" value="PROKAR_LIPOPROTEIN"/>
    <property type="match status" value="1"/>
</dbReference>
<organism evidence="1 2">
    <name type="scientific">Winogradskyella poriferorum</name>
    <dbReference type="NCBI Taxonomy" id="307627"/>
    <lineage>
        <taxon>Bacteria</taxon>
        <taxon>Pseudomonadati</taxon>
        <taxon>Bacteroidota</taxon>
        <taxon>Flavobacteriia</taxon>
        <taxon>Flavobacteriales</taxon>
        <taxon>Flavobacteriaceae</taxon>
        <taxon>Winogradskyella</taxon>
    </lineage>
</organism>
<accession>A0ABU7W1B7</accession>
<protein>
    <recommendedName>
        <fullName evidence="3">T9SS C-terminal target domain-containing protein</fullName>
    </recommendedName>
</protein>
<evidence type="ECO:0000313" key="1">
    <source>
        <dbReference type="EMBL" id="MEF3077771.1"/>
    </source>
</evidence>
<name>A0ABU7W1B7_9FLAO</name>
<evidence type="ECO:0000313" key="2">
    <source>
        <dbReference type="Proteomes" id="UP001356704"/>
    </source>
</evidence>
<dbReference type="RefSeq" id="WP_331808588.1">
    <property type="nucleotide sequence ID" value="NZ_JAZHOU010000001.1"/>
</dbReference>
<gene>
    <name evidence="1" type="ORF">V1468_02035</name>
</gene>
<sequence length="274" mass="31000">MKIFTMIHFKRLILITLIAVSCQSAGQLKIEGSINNSIKEASAAETTPQSNLIWTIEDSGNDSDLFGLDSSGKIVKKVAITNASNIDWEDLTSDKDGNIYIGDFGNNNEKRKHFRILKINHNDLDNDTAEAEIIDFTVPKKKYSKDFEAFFLYNNSFYIFSKETKKFITLKVPNIPGKHEAVLRSDFNLDGKNNKITAADISDDGESIVLLNHDKVWKITNFKNDDFFSGNIEELPFDHNSQKEGICFKNNAMVYITDERNGDEGGNIYSFKLN</sequence>